<organism evidence="8 9">
    <name type="scientific">Thermobifida alba</name>
    <name type="common">Thermomonospora alba</name>
    <dbReference type="NCBI Taxonomy" id="53522"/>
    <lineage>
        <taxon>Bacteria</taxon>
        <taxon>Bacillati</taxon>
        <taxon>Actinomycetota</taxon>
        <taxon>Actinomycetes</taxon>
        <taxon>Streptosporangiales</taxon>
        <taxon>Nocardiopsidaceae</taxon>
        <taxon>Thermobifida</taxon>
    </lineage>
</organism>
<dbReference type="Gene3D" id="3.90.79.10">
    <property type="entry name" value="Nucleoside Triphosphate Pyrophosphohydrolase"/>
    <property type="match status" value="1"/>
</dbReference>
<gene>
    <name evidence="8" type="ORF">FOF52_18065</name>
</gene>
<keyword evidence="4" id="KW-0378">Hydrolase</keyword>
<name>A0ABY4L580_THEAE</name>
<evidence type="ECO:0000256" key="3">
    <source>
        <dbReference type="ARBA" id="ARBA00022723"/>
    </source>
</evidence>
<proteinExistence type="predicted"/>
<evidence type="ECO:0000313" key="8">
    <source>
        <dbReference type="EMBL" id="UPT22619.1"/>
    </source>
</evidence>
<sequence>MRSDVTAPEWLLSLSEAAQRMPVPKEMRPPAVGGRDSAVLVLFGEGEAGPDVLLIQRNTGLRRHSGQPAFPGGAIDPGDTGPVDCALREAEEETGVVRDGVQVLGTLPQLYISRTGFRVTPVLAWWHTPTEVRPVDTDEVASVTRVPIAELADPANRARTVLSNRHTGPAFRVRGMLVWGFTAGILDRLLVLGGWERPWLDRDVEDIDVFRILARDSGGTP</sequence>
<evidence type="ECO:0000256" key="1">
    <source>
        <dbReference type="ARBA" id="ARBA00001936"/>
    </source>
</evidence>
<dbReference type="RefSeq" id="WP_248591121.1">
    <property type="nucleotide sequence ID" value="NZ_BAABEB010000011.1"/>
</dbReference>
<dbReference type="PROSITE" id="PS51462">
    <property type="entry name" value="NUDIX"/>
    <property type="match status" value="1"/>
</dbReference>
<dbReference type="CDD" id="cd03426">
    <property type="entry name" value="NUDIX_CoAse_Nudt7"/>
    <property type="match status" value="1"/>
</dbReference>
<evidence type="ECO:0000256" key="6">
    <source>
        <dbReference type="ARBA" id="ARBA00023211"/>
    </source>
</evidence>
<evidence type="ECO:0000256" key="5">
    <source>
        <dbReference type="ARBA" id="ARBA00022842"/>
    </source>
</evidence>
<evidence type="ECO:0000256" key="2">
    <source>
        <dbReference type="ARBA" id="ARBA00001946"/>
    </source>
</evidence>
<evidence type="ECO:0000256" key="4">
    <source>
        <dbReference type="ARBA" id="ARBA00022801"/>
    </source>
</evidence>
<accession>A0ABY4L580</accession>
<keyword evidence="9" id="KW-1185">Reference proteome</keyword>
<comment type="cofactor">
    <cofactor evidence="2">
        <name>Mg(2+)</name>
        <dbReference type="ChEBI" id="CHEBI:18420"/>
    </cofactor>
</comment>
<dbReference type="EMBL" id="CP051627">
    <property type="protein sequence ID" value="UPT22619.1"/>
    <property type="molecule type" value="Genomic_DNA"/>
</dbReference>
<reference evidence="8 9" key="1">
    <citation type="submission" date="2020-04" db="EMBL/GenBank/DDBJ databases">
        <title>Thermobifida alba genome sequencing and assembly.</title>
        <authorList>
            <person name="Luzics S."/>
            <person name="Horvath B."/>
            <person name="Nagy I."/>
            <person name="Toth A."/>
            <person name="Nagy I."/>
            <person name="Kukolya J."/>
        </authorList>
    </citation>
    <scope>NUCLEOTIDE SEQUENCE [LARGE SCALE GENOMIC DNA]</scope>
    <source>
        <strain evidence="8 9">DSM 43795</strain>
    </source>
</reference>
<evidence type="ECO:0000259" key="7">
    <source>
        <dbReference type="PROSITE" id="PS51462"/>
    </source>
</evidence>
<keyword evidence="5" id="KW-0460">Magnesium</keyword>
<keyword evidence="3" id="KW-0479">Metal-binding</keyword>
<feature type="domain" description="Nudix hydrolase" evidence="7">
    <location>
        <begin position="33"/>
        <end position="173"/>
    </location>
</feature>
<dbReference type="InterPro" id="IPR045121">
    <property type="entry name" value="CoAse"/>
</dbReference>
<dbReference type="Proteomes" id="UP000832041">
    <property type="component" value="Chromosome"/>
</dbReference>
<dbReference type="PANTHER" id="PTHR12992">
    <property type="entry name" value="NUDIX HYDROLASE"/>
    <property type="match status" value="1"/>
</dbReference>
<keyword evidence="6" id="KW-0464">Manganese</keyword>
<dbReference type="InterPro" id="IPR015797">
    <property type="entry name" value="NUDIX_hydrolase-like_dom_sf"/>
</dbReference>
<dbReference type="SUPFAM" id="SSF55811">
    <property type="entry name" value="Nudix"/>
    <property type="match status" value="1"/>
</dbReference>
<comment type="cofactor">
    <cofactor evidence="1">
        <name>Mn(2+)</name>
        <dbReference type="ChEBI" id="CHEBI:29035"/>
    </cofactor>
</comment>
<protein>
    <submittedName>
        <fullName evidence="8">CoA pyrophosphatase</fullName>
    </submittedName>
</protein>
<dbReference type="PANTHER" id="PTHR12992:SF11">
    <property type="entry name" value="MITOCHONDRIAL COENZYME A DIPHOSPHATASE NUDT8"/>
    <property type="match status" value="1"/>
</dbReference>
<evidence type="ECO:0000313" key="9">
    <source>
        <dbReference type="Proteomes" id="UP000832041"/>
    </source>
</evidence>
<dbReference type="InterPro" id="IPR000086">
    <property type="entry name" value="NUDIX_hydrolase_dom"/>
</dbReference>
<dbReference type="Pfam" id="PF00293">
    <property type="entry name" value="NUDIX"/>
    <property type="match status" value="1"/>
</dbReference>